<dbReference type="Pfam" id="PF01663">
    <property type="entry name" value="Phosphodiest"/>
    <property type="match status" value="1"/>
</dbReference>
<keyword evidence="9 12" id="KW-0472">Membrane</keyword>
<feature type="region of interest" description="Disordered" evidence="11">
    <location>
        <begin position="1149"/>
        <end position="1169"/>
    </location>
</feature>
<dbReference type="InterPro" id="IPR037675">
    <property type="entry name" value="PIG-O_N"/>
</dbReference>
<protein>
    <submittedName>
        <fullName evidence="13">Type I phosphodiesterase / nucleotide pyrophosphatase family protein</fullName>
    </submittedName>
</protein>
<evidence type="ECO:0000256" key="4">
    <source>
        <dbReference type="ARBA" id="ARBA00022502"/>
    </source>
</evidence>
<dbReference type="SUPFAM" id="SSF53649">
    <property type="entry name" value="Alkaline phosphatase-like"/>
    <property type="match status" value="1"/>
</dbReference>
<dbReference type="EMBL" id="RHLC01000020">
    <property type="protein sequence ID" value="TPP52174.1"/>
    <property type="molecule type" value="Genomic_DNA"/>
</dbReference>
<dbReference type="UniPathway" id="UPA00196"/>
<evidence type="ECO:0000256" key="8">
    <source>
        <dbReference type="ARBA" id="ARBA00022989"/>
    </source>
</evidence>
<feature type="transmembrane region" description="Helical" evidence="12">
    <location>
        <begin position="1055"/>
        <end position="1077"/>
    </location>
</feature>
<dbReference type="PANTHER" id="PTHR23071">
    <property type="entry name" value="PHOSPHATIDYLINOSITOL GLYCAN"/>
    <property type="match status" value="1"/>
</dbReference>
<keyword evidence="5" id="KW-0808">Transferase</keyword>
<feature type="region of interest" description="Disordered" evidence="11">
    <location>
        <begin position="1357"/>
        <end position="1399"/>
    </location>
</feature>
<comment type="caution">
    <text evidence="13">The sequence shown here is derived from an EMBL/GenBank/DDBJ whole genome shotgun (WGS) entry which is preliminary data.</text>
</comment>
<evidence type="ECO:0000256" key="2">
    <source>
        <dbReference type="ARBA" id="ARBA00004687"/>
    </source>
</evidence>
<feature type="compositionally biased region" description="Pro residues" evidence="11">
    <location>
        <begin position="1380"/>
        <end position="1390"/>
    </location>
</feature>
<evidence type="ECO:0000256" key="5">
    <source>
        <dbReference type="ARBA" id="ARBA00022679"/>
    </source>
</evidence>
<organism evidence="13 14">
    <name type="scientific">Leishmania donovani</name>
    <dbReference type="NCBI Taxonomy" id="5661"/>
    <lineage>
        <taxon>Eukaryota</taxon>
        <taxon>Discoba</taxon>
        <taxon>Euglenozoa</taxon>
        <taxon>Kinetoplastea</taxon>
        <taxon>Metakinetoplastina</taxon>
        <taxon>Trypanosomatida</taxon>
        <taxon>Trypanosomatidae</taxon>
        <taxon>Leishmaniinae</taxon>
        <taxon>Leishmania</taxon>
    </lineage>
</organism>
<dbReference type="InterPro" id="IPR017850">
    <property type="entry name" value="Alkaline_phosphatase_core_sf"/>
</dbReference>
<dbReference type="Gene3D" id="3.40.720.10">
    <property type="entry name" value="Alkaline Phosphatase, subunit A"/>
    <property type="match status" value="1"/>
</dbReference>
<evidence type="ECO:0000256" key="9">
    <source>
        <dbReference type="ARBA" id="ARBA00023136"/>
    </source>
</evidence>
<accession>A0A504XUJ2</accession>
<evidence type="ECO:0000256" key="3">
    <source>
        <dbReference type="ARBA" id="ARBA00008695"/>
    </source>
</evidence>
<comment type="pathway">
    <text evidence="2">Glycolipid biosynthesis; glycosylphosphatidylinositol-anchor biosynthesis.</text>
</comment>
<keyword evidence="10" id="KW-0325">Glycoprotein</keyword>
<dbReference type="InterPro" id="IPR039524">
    <property type="entry name" value="PIGO/GPI13"/>
</dbReference>
<evidence type="ECO:0000256" key="11">
    <source>
        <dbReference type="SAM" id="MobiDB-lite"/>
    </source>
</evidence>
<dbReference type="PANTHER" id="PTHR23071:SF1">
    <property type="entry name" value="GPI ETHANOLAMINE PHOSPHATE TRANSFERASE 3"/>
    <property type="match status" value="1"/>
</dbReference>
<comment type="similarity">
    <text evidence="3">Belongs to the PIGG/PIGN/PIGO family. PIGO subfamily.</text>
</comment>
<keyword evidence="6 12" id="KW-0812">Transmembrane</keyword>
<evidence type="ECO:0000256" key="12">
    <source>
        <dbReference type="SAM" id="Phobius"/>
    </source>
</evidence>
<evidence type="ECO:0000256" key="7">
    <source>
        <dbReference type="ARBA" id="ARBA00022824"/>
    </source>
</evidence>
<evidence type="ECO:0000256" key="1">
    <source>
        <dbReference type="ARBA" id="ARBA00004477"/>
    </source>
</evidence>
<evidence type="ECO:0000256" key="10">
    <source>
        <dbReference type="ARBA" id="ARBA00023180"/>
    </source>
</evidence>
<dbReference type="GO" id="GO:0006506">
    <property type="term" value="P:GPI anchor biosynthetic process"/>
    <property type="evidence" value="ECO:0007669"/>
    <property type="project" value="UniProtKB-UniPathway"/>
</dbReference>
<keyword evidence="7" id="KW-0256">Endoplasmic reticulum</keyword>
<dbReference type="VEuPathDB" id="TriTrypDB:LDHU3_24.0400"/>
<feature type="transmembrane region" description="Helical" evidence="12">
    <location>
        <begin position="1014"/>
        <end position="1035"/>
    </location>
</feature>
<dbReference type="VEuPathDB" id="TriTrypDB:LdCL_240008200"/>
<dbReference type="VEuPathDB" id="TriTrypDB:LDHU3_24.0380"/>
<feature type="region of interest" description="Disordered" evidence="11">
    <location>
        <begin position="1412"/>
        <end position="1432"/>
    </location>
</feature>
<feature type="region of interest" description="Disordered" evidence="11">
    <location>
        <begin position="1189"/>
        <end position="1262"/>
    </location>
</feature>
<evidence type="ECO:0000313" key="13">
    <source>
        <dbReference type="EMBL" id="TPP52174.1"/>
    </source>
</evidence>
<dbReference type="Proteomes" id="UP000318447">
    <property type="component" value="Unassembled WGS sequence"/>
</dbReference>
<reference evidence="14" key="1">
    <citation type="submission" date="2019-02" db="EMBL/GenBank/DDBJ databases">
        <title>FDA dAtabase for Regulatory Grade micrObial Sequences (FDA-ARGOS): Supporting development and validation of Infectious Disease Dx tests.</title>
        <authorList>
            <person name="Duncan R."/>
            <person name="Fisher C."/>
            <person name="Tallon L."/>
            <person name="Sadzewicz L."/>
            <person name="Sengamalay N."/>
            <person name="Ott S."/>
            <person name="Godinez A."/>
            <person name="Nagaraj S."/>
            <person name="Vavikolanu K."/>
            <person name="Nadendla S."/>
            <person name="Aluvathingal J."/>
            <person name="Sichtig H."/>
        </authorList>
    </citation>
    <scope>NUCLEOTIDE SEQUENCE [LARGE SCALE GENOMIC DNA]</scope>
    <source>
        <strain evidence="14">FDAARGOS_361</strain>
    </source>
</reference>
<dbReference type="InterPro" id="IPR002591">
    <property type="entry name" value="Phosphodiest/P_Trfase"/>
</dbReference>
<feature type="transmembrane region" description="Helical" evidence="12">
    <location>
        <begin position="12"/>
        <end position="31"/>
    </location>
</feature>
<keyword evidence="4" id="KW-0337">GPI-anchor biosynthesis</keyword>
<evidence type="ECO:0000256" key="6">
    <source>
        <dbReference type="ARBA" id="ARBA00022692"/>
    </source>
</evidence>
<sequence length="1432" mass="156083">MTRYQRFSWCPVLLVMALYTGSVLLFTTSMLSTSTVMRTVATEPCSGTKVPPADQVILILIDALRPDFVLSSLRPFARTGGQCTAHEDALGRQRLDGVYTGPTLHYMEESLRSSRSASVAFFLVSDAPTTTAQRIKAIATGTMPAFLEAGSNFNSEAIELDSILRQVNGSAVLLGDDTWEKMFPNTPARRHWKRAVGIPSFDVADFDTNDNAVLAEVYSVLAAETPEAVSRASFGSHAEAEEQEGHARLVVVHFLGIDHVGHRVDSDNPFMNGKILQLDQMLRNVSRTLRERATSMNTMLLVLGDHGMTNSGDHGGGSAQETDTFLFAEYFSGTESGATHAHPRSSPGAKLARAQALIEQRWRDGVDAEFDRLRSCHARAGVPRDRLGATYQVDVTATVAVLLGRPIPYSNFGRVIPEVMVLANSSADIDAVERCNLRQLQRYFKESEMKVPRDASWTRPGISVTQQLADMSLYARRTRTDMSRLGMFLGSTGLLLCAMSLLWSPTIRAHVLPCSGAGWFMRWTALTLLLRLCSVFSNSFVVNEDSEVLGLLSSLLVFLLASRVSESWAQRRLSRAGPSSPDDGAKLTTAQQSYRLTALDGICRVATILPRETIFLGLLAVGLRLGVPMLLRYRAHITHTVDTESAVDRVLLRLPAGLRFERVGIAFGGVAWSALYPHHVGRTTVVVTCACLALVYHVPVAHHAVPLLCIAAYPLACKWASSSSVLQRRARSRMTSLAAASGHTAYAYLVTVLWLSSLCNERVGTAIVVALYGTSLPSLCCLLRVEPVLTQGVVLHLSAFVAFFAEGHQCMLNTIDWSSSLVGMHGYNMYAGGALVLSRTFHAFLLVPFALRAWPGAVAAAAVAKVNDSHIDGAACEEARNGHSSAATVALPMPAPRAGVSAAVVITVYTYIMLAQSAISCFNGYIQKTHLMLFPVFCPKLLFDGPQGHMMEAYIHTLRLRVRDAAHSCWTAAFPSDRPSAAYSIYTCIINSGLLVCSFAVVLSHPCETVAGLWVYAGMAHCFVNMIFGVLVVVLTRRQIAAGIPEETSQWLVCFSNPLIAVYSLYVVWEIVWMIAVVQFSDRNPHTVCSSHLNVQVAFFVLYLLVGFALFYSTFITERWRRPRWRRFAAMRYDYLHRTRSRYTVRWNDEDTSIGGDGQPGDLDRVRMSPLDGTERTTTLDYASIMDDSTTAAGDGRRDRDTAACAPTHRSLVVAAGGPPPRDEEKPAACQQRLPRVAELPRSPWAEGAAQTDIKSGAAALPPSPHARIGAATRGCGPLGCAIALHVAPWSWDVSCCAESLTSHDAEGHAWSLLRAGAPSSRCSTRPLQGRRVAYRGALGHHSWRCGPAARAPLPPVFGRGELERDGDADELATSALPEEPTPSRHPLPPARQTRSAYIAARRPHLRLRLATSALGAWPDSAADGPSETPRM</sequence>
<gene>
    <name evidence="13" type="ORF">CGC21_15845</name>
</gene>
<dbReference type="GO" id="GO:0051377">
    <property type="term" value="F:mannose-ethanolamine phosphotransferase activity"/>
    <property type="evidence" value="ECO:0007669"/>
    <property type="project" value="InterPro"/>
</dbReference>
<dbReference type="VEuPathDB" id="TriTrypDB:LdBPK_240340.1"/>
<dbReference type="VEuPathDB" id="TriTrypDB:LdCL_240008300"/>
<dbReference type="CDD" id="cd16023">
    <property type="entry name" value="GPI_EPT_3"/>
    <property type="match status" value="1"/>
</dbReference>
<comment type="subcellular location">
    <subcellularLocation>
        <location evidence="1">Endoplasmic reticulum membrane</location>
        <topology evidence="1">Multi-pass membrane protein</topology>
    </subcellularLocation>
</comment>
<dbReference type="VEuPathDB" id="TriTrypDB:LdBPK_240350.1"/>
<keyword evidence="8 12" id="KW-1133">Transmembrane helix</keyword>
<feature type="transmembrane region" description="Helical" evidence="12">
    <location>
        <begin position="1097"/>
        <end position="1117"/>
    </location>
</feature>
<dbReference type="GO" id="GO:0005789">
    <property type="term" value="C:endoplasmic reticulum membrane"/>
    <property type="evidence" value="ECO:0007669"/>
    <property type="project" value="UniProtKB-SubCell"/>
</dbReference>
<name>A0A504XUJ2_LEIDO</name>
<feature type="transmembrane region" description="Helical" evidence="12">
    <location>
        <begin position="983"/>
        <end position="1002"/>
    </location>
</feature>
<proteinExistence type="inferred from homology"/>
<dbReference type="VEuPathDB" id="TriTrypDB:LdBPK_240330.1"/>
<evidence type="ECO:0000313" key="14">
    <source>
        <dbReference type="Proteomes" id="UP000318447"/>
    </source>
</evidence>